<organism evidence="2 3">
    <name type="scientific">Staphylococcus warneri</name>
    <dbReference type="NCBI Taxonomy" id="1292"/>
    <lineage>
        <taxon>Bacteria</taxon>
        <taxon>Bacillati</taxon>
        <taxon>Bacillota</taxon>
        <taxon>Bacilli</taxon>
        <taxon>Bacillales</taxon>
        <taxon>Staphylococcaceae</taxon>
        <taxon>Staphylococcus</taxon>
    </lineage>
</organism>
<dbReference type="EMBL" id="QSTD01000001">
    <property type="protein sequence ID" value="RGM32421.1"/>
    <property type="molecule type" value="Genomic_DNA"/>
</dbReference>
<evidence type="ECO:0008006" key="5">
    <source>
        <dbReference type="Google" id="ProtNLM"/>
    </source>
</evidence>
<dbReference type="RefSeq" id="WP_052731441.1">
    <property type="nucleotide sequence ID" value="NZ_CABMFV010000001.1"/>
</dbReference>
<name>A0A8B2ZL05_STAWA</name>
<dbReference type="AlphaFoldDB" id="A0A8B2ZL05"/>
<reference evidence="1 4" key="2">
    <citation type="submission" date="2018-08" db="EMBL/GenBank/DDBJ databases">
        <title>Murine metabolic-syndrome-specific gut microbial biobank.</title>
        <authorList>
            <person name="Liu C."/>
        </authorList>
    </citation>
    <scope>NUCLEOTIDE SEQUENCE [LARGE SCALE GENOMIC DNA]</scope>
    <source>
        <strain evidence="1 4">1XD21-27</strain>
    </source>
</reference>
<protein>
    <recommendedName>
        <fullName evidence="5">CRISPR-associated protein Cas2</fullName>
    </recommendedName>
</protein>
<dbReference type="EMBL" id="QXWP01000002">
    <property type="protein sequence ID" value="NBH29989.1"/>
    <property type="molecule type" value="Genomic_DNA"/>
</dbReference>
<sequence length="88" mass="10474">MNKYVVSYDLNKEGQRYDLIIHFLKRLPIAIKVLESCWLVKTDKSIDELSDNINTILDSNDEYLVVKFDDFPYGFLHKETIQKINEEF</sequence>
<dbReference type="Proteomes" id="UP000261016">
    <property type="component" value="Unassembled WGS sequence"/>
</dbReference>
<gene>
    <name evidence="1" type="ORF">D3Z30_03230</name>
    <name evidence="2" type="ORF">DXC19_02670</name>
</gene>
<accession>A0A8B2ZL05</accession>
<evidence type="ECO:0000313" key="1">
    <source>
        <dbReference type="EMBL" id="NBH29989.1"/>
    </source>
</evidence>
<evidence type="ECO:0000313" key="2">
    <source>
        <dbReference type="EMBL" id="RGM32421.1"/>
    </source>
</evidence>
<evidence type="ECO:0000313" key="4">
    <source>
        <dbReference type="Proteomes" id="UP000481807"/>
    </source>
</evidence>
<proteinExistence type="predicted"/>
<evidence type="ECO:0000313" key="3">
    <source>
        <dbReference type="Proteomes" id="UP000261016"/>
    </source>
</evidence>
<comment type="caution">
    <text evidence="2">The sequence shown here is derived from an EMBL/GenBank/DDBJ whole genome shotgun (WGS) entry which is preliminary data.</text>
</comment>
<reference evidence="2 3" key="1">
    <citation type="submission" date="2018-08" db="EMBL/GenBank/DDBJ databases">
        <title>A genome reference for cultivated species of the human gut microbiota.</title>
        <authorList>
            <person name="Zou Y."/>
            <person name="Xue W."/>
            <person name="Luo G."/>
        </authorList>
    </citation>
    <scope>NUCLEOTIDE SEQUENCE [LARGE SCALE GENOMIC DNA]</scope>
    <source>
        <strain evidence="2 3">OM08-17AT</strain>
    </source>
</reference>
<dbReference type="Proteomes" id="UP000481807">
    <property type="component" value="Unassembled WGS sequence"/>
</dbReference>